<gene>
    <name evidence="1" type="ORF">BpHYR1_042805</name>
</gene>
<proteinExistence type="predicted"/>
<dbReference type="EMBL" id="REGN01000959">
    <property type="protein sequence ID" value="RNA37923.1"/>
    <property type="molecule type" value="Genomic_DNA"/>
</dbReference>
<keyword evidence="2" id="KW-1185">Reference proteome</keyword>
<dbReference type="AlphaFoldDB" id="A0A3M7SQ35"/>
<comment type="caution">
    <text evidence="1">The sequence shown here is derived from an EMBL/GenBank/DDBJ whole genome shotgun (WGS) entry which is preliminary data.</text>
</comment>
<protein>
    <submittedName>
        <fullName evidence="1">Uncharacterized protein</fullName>
    </submittedName>
</protein>
<dbReference type="Proteomes" id="UP000276133">
    <property type="component" value="Unassembled WGS sequence"/>
</dbReference>
<name>A0A3M7SQ35_BRAPC</name>
<evidence type="ECO:0000313" key="1">
    <source>
        <dbReference type="EMBL" id="RNA37923.1"/>
    </source>
</evidence>
<evidence type="ECO:0000313" key="2">
    <source>
        <dbReference type="Proteomes" id="UP000276133"/>
    </source>
</evidence>
<organism evidence="1 2">
    <name type="scientific">Brachionus plicatilis</name>
    <name type="common">Marine rotifer</name>
    <name type="synonym">Brachionus muelleri</name>
    <dbReference type="NCBI Taxonomy" id="10195"/>
    <lineage>
        <taxon>Eukaryota</taxon>
        <taxon>Metazoa</taxon>
        <taxon>Spiralia</taxon>
        <taxon>Gnathifera</taxon>
        <taxon>Rotifera</taxon>
        <taxon>Eurotatoria</taxon>
        <taxon>Monogononta</taxon>
        <taxon>Pseudotrocha</taxon>
        <taxon>Ploima</taxon>
        <taxon>Brachionidae</taxon>
        <taxon>Brachionus</taxon>
    </lineage>
</organism>
<sequence length="74" mass="8980">MKLGCESYLEYIDEITNKKNQLNNFRVNIVIIPKFNMCGSAFDKRSINMNPEQRPKSPFEKFYLKLVFRFVYRY</sequence>
<reference evidence="1 2" key="1">
    <citation type="journal article" date="2018" name="Sci. Rep.">
        <title>Genomic signatures of local adaptation to the degree of environmental predictability in rotifers.</title>
        <authorList>
            <person name="Franch-Gras L."/>
            <person name="Hahn C."/>
            <person name="Garcia-Roger E.M."/>
            <person name="Carmona M.J."/>
            <person name="Serra M."/>
            <person name="Gomez A."/>
        </authorList>
    </citation>
    <scope>NUCLEOTIDE SEQUENCE [LARGE SCALE GENOMIC DNA]</scope>
    <source>
        <strain evidence="1">HYR1</strain>
    </source>
</reference>
<accession>A0A3M7SQ35</accession>